<dbReference type="AlphaFoldDB" id="A0A8D0GR84"/>
<evidence type="ECO:0000313" key="2">
    <source>
        <dbReference type="Ensembl" id="ENSSPUP00000009656.1"/>
    </source>
</evidence>
<dbReference type="Pfam" id="PF15139">
    <property type="entry name" value="CFAP95"/>
    <property type="match status" value="2"/>
</dbReference>
<evidence type="ECO:0000256" key="1">
    <source>
        <dbReference type="SAM" id="MobiDB-lite"/>
    </source>
</evidence>
<feature type="compositionally biased region" description="Pro residues" evidence="1">
    <location>
        <begin position="103"/>
        <end position="127"/>
    </location>
</feature>
<reference evidence="2" key="2">
    <citation type="submission" date="2025-09" db="UniProtKB">
        <authorList>
            <consortium name="Ensembl"/>
        </authorList>
    </citation>
    <scope>IDENTIFICATION</scope>
</reference>
<organism evidence="2 3">
    <name type="scientific">Sphenodon punctatus</name>
    <name type="common">Tuatara</name>
    <name type="synonym">Hatteria punctata</name>
    <dbReference type="NCBI Taxonomy" id="8508"/>
    <lineage>
        <taxon>Eukaryota</taxon>
        <taxon>Metazoa</taxon>
        <taxon>Chordata</taxon>
        <taxon>Craniata</taxon>
        <taxon>Vertebrata</taxon>
        <taxon>Euteleostomi</taxon>
        <taxon>Lepidosauria</taxon>
        <taxon>Sphenodontia</taxon>
        <taxon>Sphenodontidae</taxon>
        <taxon>Sphenodon</taxon>
    </lineage>
</organism>
<proteinExistence type="predicted"/>
<name>A0A8D0GR84_SPHPU</name>
<protein>
    <submittedName>
        <fullName evidence="2">Cilia and flagella associated protein 95</fullName>
    </submittedName>
</protein>
<reference evidence="2" key="1">
    <citation type="submission" date="2025-08" db="UniProtKB">
        <authorList>
            <consortium name="Ensembl"/>
        </authorList>
    </citation>
    <scope>IDENTIFICATION</scope>
</reference>
<dbReference type="InterPro" id="IPR027905">
    <property type="entry name" value="CFAP95"/>
</dbReference>
<feature type="region of interest" description="Disordered" evidence="1">
    <location>
        <begin position="97"/>
        <end position="136"/>
    </location>
</feature>
<dbReference type="GeneTree" id="ENSGT00390000014593"/>
<sequence length="197" mass="22310">LRTEDGQLHACARGFFLLAAGGHLGMDIGPTDVMERKGGLTLRSHSAYYGRPTRVYRWHQNREAEPKDYDIDEIPLGSKNLCQSTYRRFGTADLRKHRNSNIWPPPEPPPAFSAPSPRDPPPVPPTPSSHRPFEPQMDDYSIVHRKCCSQFTDTADYRRHGINTWQDESGIYANADLKLKVFPINNPIPSNVPEVHP</sequence>
<dbReference type="Ensembl" id="ENSSPUT00000010300.1">
    <property type="protein sequence ID" value="ENSSPUP00000009656.1"/>
    <property type="gene ID" value="ENSSPUG00000007485.1"/>
</dbReference>
<dbReference type="Proteomes" id="UP000694392">
    <property type="component" value="Unplaced"/>
</dbReference>
<keyword evidence="3" id="KW-1185">Reference proteome</keyword>
<dbReference type="GO" id="GO:0005886">
    <property type="term" value="C:plasma membrane"/>
    <property type="evidence" value="ECO:0007669"/>
    <property type="project" value="TreeGrafter"/>
</dbReference>
<accession>A0A8D0GR84</accession>
<dbReference type="PANTHER" id="PTHR35069">
    <property type="entry name" value="PROTEIN C9ORF135"/>
    <property type="match status" value="1"/>
</dbReference>
<dbReference type="PANTHER" id="PTHR35069:SF1">
    <property type="entry name" value="CILIA- AND FLAGELLA-ASSOCIATED PROTEIN 95"/>
    <property type="match status" value="1"/>
</dbReference>
<gene>
    <name evidence="2" type="primary">CFAP95</name>
</gene>
<evidence type="ECO:0000313" key="3">
    <source>
        <dbReference type="Proteomes" id="UP000694392"/>
    </source>
</evidence>